<dbReference type="CDD" id="cd04179">
    <property type="entry name" value="DPM_DPG-synthase_like"/>
    <property type="match status" value="1"/>
</dbReference>
<dbReference type="EMBL" id="JAAFYZ010000060">
    <property type="protein sequence ID" value="MBS2548958.1"/>
    <property type="molecule type" value="Genomic_DNA"/>
</dbReference>
<evidence type="ECO:0000259" key="3">
    <source>
        <dbReference type="Pfam" id="PF00535"/>
    </source>
</evidence>
<dbReference type="PANTHER" id="PTHR48090:SF7">
    <property type="entry name" value="RFBJ PROTEIN"/>
    <property type="match status" value="1"/>
</dbReference>
<dbReference type="InterPro" id="IPR050256">
    <property type="entry name" value="Glycosyltransferase_2"/>
</dbReference>
<dbReference type="SUPFAM" id="SSF53448">
    <property type="entry name" value="Nucleotide-diphospho-sugar transferases"/>
    <property type="match status" value="1"/>
</dbReference>
<feature type="domain" description="Glycosyltransferase 2-like" evidence="3">
    <location>
        <begin position="5"/>
        <end position="163"/>
    </location>
</feature>
<keyword evidence="5" id="KW-1185">Reference proteome</keyword>
<proteinExistence type="inferred from homology"/>
<protein>
    <submittedName>
        <fullName evidence="4">Glycosyltransferase family 2 protein</fullName>
    </submittedName>
</protein>
<evidence type="ECO:0000256" key="1">
    <source>
        <dbReference type="ARBA" id="ARBA00006739"/>
    </source>
</evidence>
<evidence type="ECO:0000313" key="5">
    <source>
        <dbReference type="Proteomes" id="UP000730482"/>
    </source>
</evidence>
<reference evidence="4 5" key="1">
    <citation type="submission" date="2020-02" db="EMBL/GenBank/DDBJ databases">
        <title>Acidophilic actinobacteria isolated from forest soil.</title>
        <authorList>
            <person name="Golinska P."/>
        </authorList>
    </citation>
    <scope>NUCLEOTIDE SEQUENCE [LARGE SCALE GENOMIC DNA]</scope>
    <source>
        <strain evidence="4 5">NL8</strain>
    </source>
</reference>
<dbReference type="PANTHER" id="PTHR48090">
    <property type="entry name" value="UNDECAPRENYL-PHOSPHATE 4-DEOXY-4-FORMAMIDO-L-ARABINOSE TRANSFERASE-RELATED"/>
    <property type="match status" value="1"/>
</dbReference>
<accession>A0ABS5KSD5</accession>
<evidence type="ECO:0000313" key="4">
    <source>
        <dbReference type="EMBL" id="MBS2548958.1"/>
    </source>
</evidence>
<name>A0ABS5KSD5_9ACTN</name>
<dbReference type="Proteomes" id="UP000730482">
    <property type="component" value="Unassembled WGS sequence"/>
</dbReference>
<dbReference type="RefSeq" id="WP_212010535.1">
    <property type="nucleotide sequence ID" value="NZ_JAAFYZ010000060.1"/>
</dbReference>
<dbReference type="InterPro" id="IPR029044">
    <property type="entry name" value="Nucleotide-diphossugar_trans"/>
</dbReference>
<organism evidence="4 5">
    <name type="scientific">Catenulispora pinistramenti</name>
    <dbReference type="NCBI Taxonomy" id="2705254"/>
    <lineage>
        <taxon>Bacteria</taxon>
        <taxon>Bacillati</taxon>
        <taxon>Actinomycetota</taxon>
        <taxon>Actinomycetes</taxon>
        <taxon>Catenulisporales</taxon>
        <taxon>Catenulisporaceae</taxon>
        <taxon>Catenulispora</taxon>
    </lineage>
</organism>
<comment type="similarity">
    <text evidence="1">Belongs to the glycosyltransferase 2 family.</text>
</comment>
<dbReference type="Gene3D" id="3.90.550.10">
    <property type="entry name" value="Spore Coat Polysaccharide Biosynthesis Protein SpsA, Chain A"/>
    <property type="match status" value="1"/>
</dbReference>
<gene>
    <name evidence="4" type="ORF">KGQ19_19005</name>
</gene>
<feature type="region of interest" description="Disordered" evidence="2">
    <location>
        <begin position="225"/>
        <end position="255"/>
    </location>
</feature>
<comment type="caution">
    <text evidence="4">The sequence shown here is derived from an EMBL/GenBank/DDBJ whole genome shotgun (WGS) entry which is preliminary data.</text>
</comment>
<dbReference type="Pfam" id="PF00535">
    <property type="entry name" value="Glycos_transf_2"/>
    <property type="match status" value="1"/>
</dbReference>
<dbReference type="InterPro" id="IPR001173">
    <property type="entry name" value="Glyco_trans_2-like"/>
</dbReference>
<sequence length="288" mass="30997">MRSLSVVIPAYNEAGNIEEVIASIPVSELADLGWSTKIVVVDNNSSDGTGELARSCGAQVVFQPEQGYGNAYKAGFAAADGEVIASGDADRTYPFDYLPELLAKLESSGADFLTTDRLHSGNRGAMKQSHFWANHILSFFSRLIFRHDIRDSQSGMWVFHRRVWAGVDVRSPGMAFSQEIKNAVVLAGYKVAETTIEYRVRGGDVKLNSVRDGVRNLAQQFGHRIRHDGPASGDSQQDQEVPVRTQAKSVPLPAMRSVNVSSANVATVNVATAEGATPGCQPSSGRAA</sequence>
<evidence type="ECO:0000256" key="2">
    <source>
        <dbReference type="SAM" id="MobiDB-lite"/>
    </source>
</evidence>